<dbReference type="NCBIfam" id="TIGR00797">
    <property type="entry name" value="matE"/>
    <property type="match status" value="1"/>
</dbReference>
<feature type="transmembrane region" description="Helical" evidence="2">
    <location>
        <begin position="397"/>
        <end position="418"/>
    </location>
</feature>
<name>A0A422PRX4_9TRYP</name>
<keyword evidence="4" id="KW-1185">Reference proteome</keyword>
<feature type="transmembrane region" description="Helical" evidence="2">
    <location>
        <begin position="288"/>
        <end position="314"/>
    </location>
</feature>
<proteinExistence type="inferred from homology"/>
<dbReference type="GO" id="GO:0015297">
    <property type="term" value="F:antiporter activity"/>
    <property type="evidence" value="ECO:0007669"/>
    <property type="project" value="InterPro"/>
</dbReference>
<evidence type="ECO:0000313" key="4">
    <source>
        <dbReference type="Proteomes" id="UP000284403"/>
    </source>
</evidence>
<comment type="caution">
    <text evidence="3">The sequence shown here is derived from an EMBL/GenBank/DDBJ whole genome shotgun (WGS) entry which is preliminary data.</text>
</comment>
<protein>
    <submittedName>
        <fullName evidence="3">Putative membrane transporter protein</fullName>
    </submittedName>
</protein>
<keyword evidence="2" id="KW-0472">Membrane</keyword>
<sequence>MEYKKLANGPPQEECAECVVPTQRELLLEVLRIGVPLSASQLSQFSFMIVMFFFAGHLGVEELGSVSIALGILNATGFAFGSGLCGALETLLSHSYGQDPRSIMYGVYAQRMFLILMIFTIPLAILLSCLTPILVAIGEPAHVAAEVGSFCVICVIGLPPIMLLELLRRYYASQHRSNPVFVALVMAAIINPLLQYVFVYFFGYKGIALGWVILLVAMDIALLAYLRLSGLYRYTWGGWSKAALSNWVPILKLAIPSLGMAFSEWSAMEVNSVCAGFMPSVQLAAYAISSQVANLCWSAVSGFFMASTVLVGNCVGEGHPQLGRRYAILSFIVVLVVACVNVTAAWIYRKEIAYVFTEDSEVVSIFAEITPFFLVYHMLDSIQCNFLGILRGCGLQVVGVVIVFVGLTIVGMPLGLFLLFRCGYGVKALWIGPIVGCTLLGIPAYLFVFLCRIKWERLRPYVEAPPGEVVLSVVTSSTEP</sequence>
<dbReference type="Pfam" id="PF01554">
    <property type="entry name" value="MatE"/>
    <property type="match status" value="2"/>
</dbReference>
<gene>
    <name evidence="3" type="ORF">Tco025E_03857</name>
</gene>
<dbReference type="GO" id="GO:0042910">
    <property type="term" value="F:xenobiotic transmembrane transporter activity"/>
    <property type="evidence" value="ECO:0007669"/>
    <property type="project" value="InterPro"/>
</dbReference>
<feature type="transmembrane region" description="Helical" evidence="2">
    <location>
        <begin position="113"/>
        <end position="135"/>
    </location>
</feature>
<dbReference type="GO" id="GO:0016020">
    <property type="term" value="C:membrane"/>
    <property type="evidence" value="ECO:0007669"/>
    <property type="project" value="InterPro"/>
</dbReference>
<comment type="similarity">
    <text evidence="1">Belongs to the multi antimicrobial extrusion (MATE) (TC 2.A.66.1) family.</text>
</comment>
<dbReference type="AlphaFoldDB" id="A0A422PRX4"/>
<evidence type="ECO:0000256" key="1">
    <source>
        <dbReference type="ARBA" id="ARBA00010199"/>
    </source>
</evidence>
<feature type="transmembrane region" description="Helical" evidence="2">
    <location>
        <begin position="66"/>
        <end position="92"/>
    </location>
</feature>
<evidence type="ECO:0000256" key="2">
    <source>
        <dbReference type="SAM" id="Phobius"/>
    </source>
</evidence>
<accession>A0A422PRX4</accession>
<keyword evidence="2" id="KW-0812">Transmembrane</keyword>
<dbReference type="OrthoDB" id="2126698at2759"/>
<dbReference type="GeneID" id="40317468"/>
<feature type="transmembrane region" description="Helical" evidence="2">
    <location>
        <begin position="430"/>
        <end position="451"/>
    </location>
</feature>
<evidence type="ECO:0000313" key="3">
    <source>
        <dbReference type="EMBL" id="RNF20257.1"/>
    </source>
</evidence>
<feature type="transmembrane region" description="Helical" evidence="2">
    <location>
        <begin position="179"/>
        <end position="202"/>
    </location>
</feature>
<dbReference type="RefSeq" id="XP_029229129.1">
    <property type="nucleotide sequence ID" value="XM_029370774.1"/>
</dbReference>
<dbReference type="Proteomes" id="UP000284403">
    <property type="component" value="Unassembled WGS sequence"/>
</dbReference>
<feature type="transmembrane region" description="Helical" evidence="2">
    <location>
        <begin position="326"/>
        <end position="349"/>
    </location>
</feature>
<feature type="transmembrane region" description="Helical" evidence="2">
    <location>
        <begin position="42"/>
        <end position="60"/>
    </location>
</feature>
<dbReference type="EMBL" id="MKKU01000184">
    <property type="protein sequence ID" value="RNF20257.1"/>
    <property type="molecule type" value="Genomic_DNA"/>
</dbReference>
<organism evidence="3 4">
    <name type="scientific">Trypanosoma conorhini</name>
    <dbReference type="NCBI Taxonomy" id="83891"/>
    <lineage>
        <taxon>Eukaryota</taxon>
        <taxon>Discoba</taxon>
        <taxon>Euglenozoa</taxon>
        <taxon>Kinetoplastea</taxon>
        <taxon>Metakinetoplastina</taxon>
        <taxon>Trypanosomatida</taxon>
        <taxon>Trypanosomatidae</taxon>
        <taxon>Trypanosoma</taxon>
    </lineage>
</organism>
<dbReference type="InterPro" id="IPR002528">
    <property type="entry name" value="MATE_fam"/>
</dbReference>
<dbReference type="PANTHER" id="PTHR11206">
    <property type="entry name" value="MULTIDRUG RESISTANCE PROTEIN"/>
    <property type="match status" value="1"/>
</dbReference>
<feature type="transmembrane region" description="Helical" evidence="2">
    <location>
        <begin position="208"/>
        <end position="226"/>
    </location>
</feature>
<feature type="transmembrane region" description="Helical" evidence="2">
    <location>
        <begin position="147"/>
        <end position="167"/>
    </location>
</feature>
<keyword evidence="2" id="KW-1133">Transmembrane helix</keyword>
<reference evidence="3 4" key="1">
    <citation type="journal article" date="2018" name="BMC Genomics">
        <title>Genomic comparison of Trypanosoma conorhini and Trypanosoma rangeli to Trypanosoma cruzi strains of high and low virulence.</title>
        <authorList>
            <person name="Bradwell K.R."/>
            <person name="Koparde V.N."/>
            <person name="Matveyev A.V."/>
            <person name="Serrano M.G."/>
            <person name="Alves J.M."/>
            <person name="Parikh H."/>
            <person name="Huang B."/>
            <person name="Lee V."/>
            <person name="Espinosa-Alvarez O."/>
            <person name="Ortiz P.A."/>
            <person name="Costa-Martins A.G."/>
            <person name="Teixeira M.M."/>
            <person name="Buck G.A."/>
        </authorList>
    </citation>
    <scope>NUCLEOTIDE SEQUENCE [LARGE SCALE GENOMIC DNA]</scope>
    <source>
        <strain evidence="3 4">025E</strain>
    </source>
</reference>